<accession>A0A5N6D378</accession>
<keyword evidence="1" id="KW-0472">Membrane</keyword>
<evidence type="ECO:0000256" key="1">
    <source>
        <dbReference type="SAM" id="Phobius"/>
    </source>
</evidence>
<keyword evidence="1" id="KW-0812">Transmembrane</keyword>
<gene>
    <name evidence="2" type="ORF">BDV34DRAFT_33293</name>
</gene>
<proteinExistence type="predicted"/>
<sequence>MMTRELAVPAWPYPCTMLEATPTPSKWVGPALSHLLAQNIPSFFPPTSTTPTPHPNHNYGNETPIGAIVGGVGGDSAIILAISFLVGGRRGARCYRLTNLCCLYNRSYDTVRGI</sequence>
<dbReference type="AlphaFoldDB" id="A0A5N6D378"/>
<dbReference type="Proteomes" id="UP000326532">
    <property type="component" value="Unassembled WGS sequence"/>
</dbReference>
<name>A0A5N6D378_ASPPA</name>
<organism evidence="2 3">
    <name type="scientific">Aspergillus parasiticus</name>
    <dbReference type="NCBI Taxonomy" id="5067"/>
    <lineage>
        <taxon>Eukaryota</taxon>
        <taxon>Fungi</taxon>
        <taxon>Dikarya</taxon>
        <taxon>Ascomycota</taxon>
        <taxon>Pezizomycotina</taxon>
        <taxon>Eurotiomycetes</taxon>
        <taxon>Eurotiomycetidae</taxon>
        <taxon>Eurotiales</taxon>
        <taxon>Aspergillaceae</taxon>
        <taxon>Aspergillus</taxon>
        <taxon>Aspergillus subgen. Circumdati</taxon>
    </lineage>
</organism>
<evidence type="ECO:0000313" key="2">
    <source>
        <dbReference type="EMBL" id="KAB8199705.1"/>
    </source>
</evidence>
<dbReference type="EMBL" id="ML735065">
    <property type="protein sequence ID" value="KAB8199705.1"/>
    <property type="molecule type" value="Genomic_DNA"/>
</dbReference>
<keyword evidence="1" id="KW-1133">Transmembrane helix</keyword>
<dbReference type="VEuPathDB" id="FungiDB:BDV34DRAFT_33293"/>
<evidence type="ECO:0000313" key="3">
    <source>
        <dbReference type="Proteomes" id="UP000326532"/>
    </source>
</evidence>
<protein>
    <submittedName>
        <fullName evidence="2">Uncharacterized protein</fullName>
    </submittedName>
</protein>
<keyword evidence="3" id="KW-1185">Reference proteome</keyword>
<feature type="transmembrane region" description="Helical" evidence="1">
    <location>
        <begin position="65"/>
        <end position="86"/>
    </location>
</feature>
<reference evidence="2 3" key="1">
    <citation type="submission" date="2019-04" db="EMBL/GenBank/DDBJ databases">
        <title>Fungal friends and foes A comparative genomics study of 23 Aspergillus species from section Flavi.</title>
        <authorList>
            <consortium name="DOE Joint Genome Institute"/>
            <person name="Kjaerbolling I."/>
            <person name="Vesth T.C."/>
            <person name="Frisvad J.C."/>
            <person name="Nybo J.L."/>
            <person name="Theobald S."/>
            <person name="Kildgaard S."/>
            <person name="Petersen T.I."/>
            <person name="Kuo A."/>
            <person name="Sato A."/>
            <person name="Lyhne E.K."/>
            <person name="Kogle M.E."/>
            <person name="Wiebenga A."/>
            <person name="Kun R.S."/>
            <person name="Lubbers R.J."/>
            <person name="Makela M.R."/>
            <person name="Barry K."/>
            <person name="Chovatia M."/>
            <person name="Clum A."/>
            <person name="Daum C."/>
            <person name="Haridas S."/>
            <person name="He G."/>
            <person name="LaButti K."/>
            <person name="Lipzen A."/>
            <person name="Mondo S."/>
            <person name="Pangilinan J."/>
            <person name="Riley R."/>
            <person name="Salamov A."/>
            <person name="Simmons B.A."/>
            <person name="Magnuson J.K."/>
            <person name="Henrissat B."/>
            <person name="Mortensen U.H."/>
            <person name="Larsen T.O."/>
            <person name="De vries R.P."/>
            <person name="Grigoriev I.V."/>
            <person name="Machida M."/>
            <person name="Baker S.E."/>
            <person name="Andersen M.R."/>
        </authorList>
    </citation>
    <scope>NUCLEOTIDE SEQUENCE [LARGE SCALE GENOMIC DNA]</scope>
    <source>
        <strain evidence="2 3">CBS 117618</strain>
    </source>
</reference>